<dbReference type="InterPro" id="IPR012373">
    <property type="entry name" value="Ferrdict_sens_TM"/>
</dbReference>
<organism evidence="3 4">
    <name type="scientific">Asticcacaulis biprosthecium C19</name>
    <dbReference type="NCBI Taxonomy" id="715226"/>
    <lineage>
        <taxon>Bacteria</taxon>
        <taxon>Pseudomonadati</taxon>
        <taxon>Pseudomonadota</taxon>
        <taxon>Alphaproteobacteria</taxon>
        <taxon>Caulobacterales</taxon>
        <taxon>Caulobacteraceae</taxon>
        <taxon>Asticcacaulis</taxon>
    </lineage>
</organism>
<name>F4QJY0_9CAUL</name>
<reference evidence="4" key="1">
    <citation type="submission" date="2011-03" db="EMBL/GenBank/DDBJ databases">
        <title>Draft genome sequence of Brevundimonas diminuta.</title>
        <authorList>
            <person name="Brown P.J.B."/>
            <person name="Buechlein A."/>
            <person name="Hemmerich C."/>
            <person name="Brun Y.V."/>
        </authorList>
    </citation>
    <scope>NUCLEOTIDE SEQUENCE [LARGE SCALE GENOMIC DNA]</scope>
    <source>
        <strain evidence="4">C19</strain>
    </source>
</reference>
<gene>
    <name evidence="3" type="ORF">ABI_16770</name>
</gene>
<sequence length="331" mass="35587">MPVETSEEIEIAASLWAVKERPLSPEDEVALRAWLSGDPRRRGALLRAQAGWAALSRAKALGPSEDWQVRPKPRANPSRRGLLAGGGIAAGLAAAALGGLFLLRKEEAVTTTGEIRRLPMSDGSIAAINTESRIRIEMTDAERKVDLVQGEVWFKVARNKARPFVVAAGDARIQAVGTAFSVRRHDSGAEVLVTEGTVKAWLEGDDRPAVWLKAGDRTVIGDRAAKVDHAPDAVDNALAWREGKIALAGKTLSAVAEDYNRYNQVKIVIRDAGLGNERLLGRFSTDDPEGFSDAVAQAFGAEITRTGSVIYIDVKKNATAATELRNPDIVP</sequence>
<protein>
    <submittedName>
        <fullName evidence="3">Tat twin-arginine translocation pathway signal sequence domain protein</fullName>
    </submittedName>
</protein>
<keyword evidence="1" id="KW-1133">Transmembrane helix</keyword>
<dbReference type="PANTHER" id="PTHR30273">
    <property type="entry name" value="PERIPLASMIC SIGNAL SENSOR AND SIGMA FACTOR ACTIVATOR FECR-RELATED"/>
    <property type="match status" value="1"/>
</dbReference>
<keyword evidence="1" id="KW-0812">Transmembrane</keyword>
<dbReference type="eggNOG" id="COG3712">
    <property type="taxonomic scope" value="Bacteria"/>
</dbReference>
<dbReference type="InterPro" id="IPR006860">
    <property type="entry name" value="FecR"/>
</dbReference>
<evidence type="ECO:0000256" key="1">
    <source>
        <dbReference type="SAM" id="Phobius"/>
    </source>
</evidence>
<dbReference type="OrthoDB" id="7462608at2"/>
<dbReference type="Gene3D" id="2.60.120.1440">
    <property type="match status" value="1"/>
</dbReference>
<keyword evidence="4" id="KW-1185">Reference proteome</keyword>
<keyword evidence="1" id="KW-0472">Membrane</keyword>
<evidence type="ECO:0000313" key="3">
    <source>
        <dbReference type="EMBL" id="EGF93237.1"/>
    </source>
</evidence>
<dbReference type="RefSeq" id="WP_006272432.1">
    <property type="nucleotide sequence ID" value="NZ_GL883077.1"/>
</dbReference>
<feature type="transmembrane region" description="Helical" evidence="1">
    <location>
        <begin position="82"/>
        <end position="103"/>
    </location>
</feature>
<dbReference type="STRING" id="715226.ABI_16770"/>
<evidence type="ECO:0000259" key="2">
    <source>
        <dbReference type="Pfam" id="PF04773"/>
    </source>
</evidence>
<dbReference type="AlphaFoldDB" id="F4QJY0"/>
<dbReference type="Pfam" id="PF04773">
    <property type="entry name" value="FecR"/>
    <property type="match status" value="1"/>
</dbReference>
<dbReference type="Proteomes" id="UP000006512">
    <property type="component" value="Unassembled WGS sequence"/>
</dbReference>
<dbReference type="HOGENOM" id="CLU_050192_0_1_5"/>
<feature type="domain" description="FecR protein" evidence="2">
    <location>
        <begin position="108"/>
        <end position="199"/>
    </location>
</feature>
<dbReference type="EMBL" id="GL883077">
    <property type="protein sequence ID" value="EGF93237.1"/>
    <property type="molecule type" value="Genomic_DNA"/>
</dbReference>
<dbReference type="PIRSF" id="PIRSF018266">
    <property type="entry name" value="FecR"/>
    <property type="match status" value="1"/>
</dbReference>
<evidence type="ECO:0000313" key="4">
    <source>
        <dbReference type="Proteomes" id="UP000006512"/>
    </source>
</evidence>
<accession>F4QJY0</accession>
<dbReference type="PANTHER" id="PTHR30273:SF2">
    <property type="entry name" value="PROTEIN FECR"/>
    <property type="match status" value="1"/>
</dbReference>
<dbReference type="GO" id="GO:0016989">
    <property type="term" value="F:sigma factor antagonist activity"/>
    <property type="evidence" value="ECO:0007669"/>
    <property type="project" value="TreeGrafter"/>
</dbReference>
<dbReference type="Gene3D" id="3.55.50.30">
    <property type="match status" value="1"/>
</dbReference>
<proteinExistence type="predicted"/>